<dbReference type="Gene3D" id="3.30.160.60">
    <property type="entry name" value="Classic Zinc Finger"/>
    <property type="match status" value="1"/>
</dbReference>
<sequence>MSNNFGFGSMPGMESLQDFYSSSQSYQDDLCGLDSSFDNSWMENLDPKLKVLNQPQAPFSWQVQHHFQQQSQLQQPMQRFIQEPERTFFSAAPLATTPQGFFDMTRAGAPISTLPRAYQNRMGSPSPSQGAVTSTCSSGLSPPAENDWPQDNIFSPQVRGEELQRMSQFGHSHQNDFHFEQFQSHGSHVQLSQIQGFSDMPPEEVCYDGDEGYDEMAMKTEYNTETDNRIFKVEGGHSSYRYPSDEGLGESIKDESSPQNSTIHVEHDALSDADADADGDIDQESIIGVVNGGDDDDVEYTPKSTRSRKRVASNSKTITPPSNKRSRTTIKSSPNSKAAKGQLQCKSCDHAPFKDAAALQRHNAGTHTRAFICVFAFAGCNSTFASKNEWKRHVSSQHLNLSAWICELQGCAKVLSNPKVGGPPVKGSEFNRKDLFTQHLRRMHTPFTVKRQQKKNPEWEEKLKELAVSCSRVKRQPPQRLACPLAACGAVFEGQTCWDDRMEHVGKHLEKVATMAKSAEVRQENDALLVQWALREGIIETKQGGSGYRLCSGGRETRVGDEDAEGEEE</sequence>
<dbReference type="InterPro" id="IPR013087">
    <property type="entry name" value="Znf_C2H2_type"/>
</dbReference>
<name>A0A2J6T2S6_9HELO</name>
<accession>A0A2J6T2S6</accession>
<evidence type="ECO:0000313" key="3">
    <source>
        <dbReference type="EMBL" id="PMD57307.1"/>
    </source>
</evidence>
<reference evidence="3 4" key="1">
    <citation type="submission" date="2016-04" db="EMBL/GenBank/DDBJ databases">
        <title>A degradative enzymes factory behind the ericoid mycorrhizal symbiosis.</title>
        <authorList>
            <consortium name="DOE Joint Genome Institute"/>
            <person name="Martino E."/>
            <person name="Morin E."/>
            <person name="Grelet G."/>
            <person name="Kuo A."/>
            <person name="Kohler A."/>
            <person name="Daghino S."/>
            <person name="Barry K."/>
            <person name="Choi C."/>
            <person name="Cichocki N."/>
            <person name="Clum A."/>
            <person name="Copeland A."/>
            <person name="Hainaut M."/>
            <person name="Haridas S."/>
            <person name="Labutti K."/>
            <person name="Lindquist E."/>
            <person name="Lipzen A."/>
            <person name="Khouja H.-R."/>
            <person name="Murat C."/>
            <person name="Ohm R."/>
            <person name="Olson A."/>
            <person name="Spatafora J."/>
            <person name="Veneault-Fourrey C."/>
            <person name="Henrissat B."/>
            <person name="Grigoriev I."/>
            <person name="Martin F."/>
            <person name="Perotto S."/>
        </authorList>
    </citation>
    <scope>NUCLEOTIDE SEQUENCE [LARGE SCALE GENOMIC DNA]</scope>
    <source>
        <strain evidence="3 4">E</strain>
    </source>
</reference>
<dbReference type="AlphaFoldDB" id="A0A2J6T2S6"/>
<evidence type="ECO:0000313" key="4">
    <source>
        <dbReference type="Proteomes" id="UP000235371"/>
    </source>
</evidence>
<dbReference type="RefSeq" id="XP_024734211.1">
    <property type="nucleotide sequence ID" value="XM_024880787.1"/>
</dbReference>
<feature type="region of interest" description="Disordered" evidence="1">
    <location>
        <begin position="234"/>
        <end position="261"/>
    </location>
</feature>
<dbReference type="PANTHER" id="PTHR23225">
    <property type="entry name" value="ZINC FINGER PROTEIN"/>
    <property type="match status" value="1"/>
</dbReference>
<evidence type="ECO:0000256" key="1">
    <source>
        <dbReference type="SAM" id="MobiDB-lite"/>
    </source>
</evidence>
<dbReference type="GeneID" id="36588864"/>
<dbReference type="OrthoDB" id="5388486at2759"/>
<evidence type="ECO:0000259" key="2">
    <source>
        <dbReference type="SMART" id="SM00355"/>
    </source>
</evidence>
<dbReference type="InParanoid" id="A0A2J6T2S6"/>
<dbReference type="InterPro" id="IPR039970">
    <property type="entry name" value="TF_Grauzone"/>
</dbReference>
<feature type="domain" description="C2H2-type" evidence="2">
    <location>
        <begin position="371"/>
        <end position="398"/>
    </location>
</feature>
<feature type="region of interest" description="Disordered" evidence="1">
    <location>
        <begin position="120"/>
        <end position="150"/>
    </location>
</feature>
<dbReference type="SMART" id="SM00355">
    <property type="entry name" value="ZnF_C2H2"/>
    <property type="match status" value="3"/>
</dbReference>
<feature type="domain" description="C2H2-type" evidence="2">
    <location>
        <begin position="343"/>
        <end position="367"/>
    </location>
</feature>
<organism evidence="3 4">
    <name type="scientific">Hyaloscypha bicolor E</name>
    <dbReference type="NCBI Taxonomy" id="1095630"/>
    <lineage>
        <taxon>Eukaryota</taxon>
        <taxon>Fungi</taxon>
        <taxon>Dikarya</taxon>
        <taxon>Ascomycota</taxon>
        <taxon>Pezizomycotina</taxon>
        <taxon>Leotiomycetes</taxon>
        <taxon>Helotiales</taxon>
        <taxon>Hyaloscyphaceae</taxon>
        <taxon>Hyaloscypha</taxon>
        <taxon>Hyaloscypha bicolor</taxon>
    </lineage>
</organism>
<dbReference type="Proteomes" id="UP000235371">
    <property type="component" value="Unassembled WGS sequence"/>
</dbReference>
<feature type="compositionally biased region" description="Polar residues" evidence="1">
    <location>
        <begin position="312"/>
        <end position="336"/>
    </location>
</feature>
<feature type="region of interest" description="Disordered" evidence="1">
    <location>
        <begin position="287"/>
        <end position="338"/>
    </location>
</feature>
<dbReference type="STRING" id="1095630.A0A2J6T2S6"/>
<gene>
    <name evidence="3" type="ORF">K444DRAFT_615752</name>
</gene>
<feature type="domain" description="C2H2-type" evidence="2">
    <location>
        <begin position="404"/>
        <end position="444"/>
    </location>
</feature>
<dbReference type="EMBL" id="KZ613847">
    <property type="protein sequence ID" value="PMD57307.1"/>
    <property type="molecule type" value="Genomic_DNA"/>
</dbReference>
<dbReference type="PANTHER" id="PTHR23225:SF2">
    <property type="entry name" value="AT09679P-RELATED"/>
    <property type="match status" value="1"/>
</dbReference>
<dbReference type="GO" id="GO:0003700">
    <property type="term" value="F:DNA-binding transcription factor activity"/>
    <property type="evidence" value="ECO:0007669"/>
    <property type="project" value="InterPro"/>
</dbReference>
<proteinExistence type="predicted"/>
<feature type="compositionally biased region" description="Polar residues" evidence="1">
    <location>
        <begin position="121"/>
        <end position="140"/>
    </location>
</feature>
<keyword evidence="4" id="KW-1185">Reference proteome</keyword>
<protein>
    <recommendedName>
        <fullName evidence="2">C2H2-type domain-containing protein</fullName>
    </recommendedName>
</protein>